<keyword evidence="10" id="KW-0732">Signal</keyword>
<dbReference type="Proteomes" id="UP000732399">
    <property type="component" value="Unassembled WGS sequence"/>
</dbReference>
<dbReference type="PANTHER" id="PTHR30069">
    <property type="entry name" value="TONB-DEPENDENT OUTER MEMBRANE RECEPTOR"/>
    <property type="match status" value="1"/>
</dbReference>
<evidence type="ECO:0000256" key="7">
    <source>
        <dbReference type="ARBA" id="ARBA00023237"/>
    </source>
</evidence>
<dbReference type="Gene3D" id="2.170.130.10">
    <property type="entry name" value="TonB-dependent receptor, plug domain"/>
    <property type="match status" value="1"/>
</dbReference>
<keyword evidence="14" id="KW-1185">Reference proteome</keyword>
<dbReference type="Pfam" id="PF00593">
    <property type="entry name" value="TonB_dep_Rec_b-barrel"/>
    <property type="match status" value="1"/>
</dbReference>
<evidence type="ECO:0000256" key="5">
    <source>
        <dbReference type="ARBA" id="ARBA00023077"/>
    </source>
</evidence>
<evidence type="ECO:0000256" key="3">
    <source>
        <dbReference type="ARBA" id="ARBA00022452"/>
    </source>
</evidence>
<evidence type="ECO:0000259" key="11">
    <source>
        <dbReference type="Pfam" id="PF00593"/>
    </source>
</evidence>
<proteinExistence type="inferred from homology"/>
<keyword evidence="7 8" id="KW-0998">Cell outer membrane</keyword>
<accession>A0ABX1CST5</accession>
<dbReference type="InterPro" id="IPR012910">
    <property type="entry name" value="Plug_dom"/>
</dbReference>
<dbReference type="EMBL" id="JAAVJH010000005">
    <property type="protein sequence ID" value="NJR78857.1"/>
    <property type="molecule type" value="Genomic_DNA"/>
</dbReference>
<keyword evidence="3 8" id="KW-1134">Transmembrane beta strand</keyword>
<dbReference type="PANTHER" id="PTHR30069:SF40">
    <property type="entry name" value="TONB-DEPENDENT RECEPTOR NMB0964-RELATED"/>
    <property type="match status" value="1"/>
</dbReference>
<dbReference type="InterPro" id="IPR037066">
    <property type="entry name" value="Plug_dom_sf"/>
</dbReference>
<keyword evidence="4 8" id="KW-0812">Transmembrane</keyword>
<dbReference type="Pfam" id="PF07715">
    <property type="entry name" value="Plug"/>
    <property type="match status" value="1"/>
</dbReference>
<evidence type="ECO:0000256" key="1">
    <source>
        <dbReference type="ARBA" id="ARBA00004571"/>
    </source>
</evidence>
<feature type="domain" description="TonB-dependent receptor-like beta-barrel" evidence="11">
    <location>
        <begin position="259"/>
        <end position="666"/>
    </location>
</feature>
<keyword evidence="5 9" id="KW-0798">TonB box</keyword>
<evidence type="ECO:0000259" key="12">
    <source>
        <dbReference type="Pfam" id="PF07715"/>
    </source>
</evidence>
<comment type="subcellular location">
    <subcellularLocation>
        <location evidence="1 8">Cell outer membrane</location>
        <topology evidence="1 8">Multi-pass membrane protein</topology>
    </subcellularLocation>
</comment>
<dbReference type="InterPro" id="IPR000531">
    <property type="entry name" value="Beta-barrel_TonB"/>
</dbReference>
<comment type="similarity">
    <text evidence="8 9">Belongs to the TonB-dependent receptor family.</text>
</comment>
<gene>
    <name evidence="13" type="ORF">HBH26_09685</name>
</gene>
<evidence type="ECO:0000256" key="9">
    <source>
        <dbReference type="RuleBase" id="RU003357"/>
    </source>
</evidence>
<reference evidence="13 14" key="1">
    <citation type="submission" date="2020-03" db="EMBL/GenBank/DDBJ databases">
        <authorList>
            <person name="Wang L."/>
            <person name="He N."/>
            <person name="Li Y."/>
            <person name="Fang Y."/>
            <person name="Zhang F."/>
        </authorList>
    </citation>
    <scope>NUCLEOTIDE SEQUENCE [LARGE SCALE GENOMIC DNA]</scope>
    <source>
        <strain evidence="13 14">36D10-4-7</strain>
    </source>
</reference>
<evidence type="ECO:0000256" key="10">
    <source>
        <dbReference type="SAM" id="SignalP"/>
    </source>
</evidence>
<evidence type="ECO:0000313" key="13">
    <source>
        <dbReference type="EMBL" id="NJR78857.1"/>
    </source>
</evidence>
<keyword evidence="6 8" id="KW-0472">Membrane</keyword>
<evidence type="ECO:0000256" key="8">
    <source>
        <dbReference type="PROSITE-ProRule" id="PRU01360"/>
    </source>
</evidence>
<dbReference type="PROSITE" id="PS52016">
    <property type="entry name" value="TONB_DEPENDENT_REC_3"/>
    <property type="match status" value="1"/>
</dbReference>
<evidence type="ECO:0000256" key="2">
    <source>
        <dbReference type="ARBA" id="ARBA00022448"/>
    </source>
</evidence>
<feature type="signal peptide" evidence="10">
    <location>
        <begin position="1"/>
        <end position="20"/>
    </location>
</feature>
<dbReference type="RefSeq" id="WP_168134394.1">
    <property type="nucleotide sequence ID" value="NZ_JAAVJH010000005.1"/>
</dbReference>
<dbReference type="InterPro" id="IPR039426">
    <property type="entry name" value="TonB-dep_rcpt-like"/>
</dbReference>
<keyword evidence="2 8" id="KW-0813">Transport</keyword>
<sequence>MKFLLLATTALLALPAPAAAQQAPRPRDAHRSDDLIVTAPIRQSETDVLQGTSVLSGEALTRELRPTIGETLARLPGVSATSFGPNASRPILRGFSGDRVRILTDGIGSFDAASSSVDHAVVIDPLLAERIEVLRGPVALLYGSSAVGGVVNVIDARIPRRVPEAGYRLDAIAGYGSAADQRNVAASADVAIGPRFVVNVNGSYLKADDLRIGGHVLSREARAAALATGDAELVPATQLRDRLPNSAVETWTAGVGAALVTDGGSLGISYGHYDSLYGVPIRYAIAPGQEAEAPRLDVRQDRVDLRAEVKTGGDLLDAIRLRLGHADYRHDELEEDGAIGTTFLNKGTEGRLEVVQATRGGWTGASGVQYLGRDFEAIGEEAFLPPSETEQVGVFTLQQFNFGDFRAEGGVRYEHTSLTARPVADAPRFFAGSRSYDAFSGSLGASYALGEGVRIGVNGSRTARAPSAEELFSNGAHAGTQAYELGNPNARTERSWGLEATFHAHSGPFSLDASAYHNWFDGFIYDTQVDGAVCQAAAGGEEVELPCFQYQQADARYWGLEADAALRLGTVAGHVLTAELIGDYVRATVVDRGPVPRIPPLRLLGAVEAAGPATTARVEVEHAFEQDRTAAFETATDGYTLVNASLAFRPWGDGDRRSILLSANNIFDVEARRHASVLKDFAPLAGRDLRVTLRLGI</sequence>
<feature type="chain" id="PRO_5045146124" evidence="10">
    <location>
        <begin position="21"/>
        <end position="697"/>
    </location>
</feature>
<dbReference type="InterPro" id="IPR036942">
    <property type="entry name" value="Beta-barrel_TonB_sf"/>
</dbReference>
<evidence type="ECO:0000256" key="6">
    <source>
        <dbReference type="ARBA" id="ARBA00023136"/>
    </source>
</evidence>
<dbReference type="Gene3D" id="2.40.170.20">
    <property type="entry name" value="TonB-dependent receptor, beta-barrel domain"/>
    <property type="match status" value="1"/>
</dbReference>
<feature type="domain" description="TonB-dependent receptor plug" evidence="12">
    <location>
        <begin position="46"/>
        <end position="150"/>
    </location>
</feature>
<evidence type="ECO:0000313" key="14">
    <source>
        <dbReference type="Proteomes" id="UP000732399"/>
    </source>
</evidence>
<name>A0ABX1CST5_9SPHN</name>
<comment type="caution">
    <text evidence="13">The sequence shown here is derived from an EMBL/GenBank/DDBJ whole genome shotgun (WGS) entry which is preliminary data.</text>
</comment>
<protein>
    <submittedName>
        <fullName evidence="13">TonB-dependent receptor</fullName>
    </submittedName>
</protein>
<dbReference type="SUPFAM" id="SSF56935">
    <property type="entry name" value="Porins"/>
    <property type="match status" value="1"/>
</dbReference>
<keyword evidence="13" id="KW-0675">Receptor</keyword>
<organism evidence="13 14">
    <name type="scientific">Sphingomonas corticis</name>
    <dbReference type="NCBI Taxonomy" id="2722791"/>
    <lineage>
        <taxon>Bacteria</taxon>
        <taxon>Pseudomonadati</taxon>
        <taxon>Pseudomonadota</taxon>
        <taxon>Alphaproteobacteria</taxon>
        <taxon>Sphingomonadales</taxon>
        <taxon>Sphingomonadaceae</taxon>
        <taxon>Sphingomonas</taxon>
    </lineage>
</organism>
<evidence type="ECO:0000256" key="4">
    <source>
        <dbReference type="ARBA" id="ARBA00022692"/>
    </source>
</evidence>